<gene>
    <name evidence="2" type="ORF">Sjap_003961</name>
</gene>
<proteinExistence type="predicted"/>
<dbReference type="InterPro" id="IPR051257">
    <property type="entry name" value="Diverse_CBS-Domain"/>
</dbReference>
<dbReference type="Proteomes" id="UP001417504">
    <property type="component" value="Unassembled WGS sequence"/>
</dbReference>
<reference evidence="2 3" key="1">
    <citation type="submission" date="2024-01" db="EMBL/GenBank/DDBJ databases">
        <title>Genome assemblies of Stephania.</title>
        <authorList>
            <person name="Yang L."/>
        </authorList>
    </citation>
    <scope>NUCLEOTIDE SEQUENCE [LARGE SCALE GENOMIC DNA]</scope>
    <source>
        <strain evidence="2">QJT</strain>
        <tissue evidence="2">Leaf</tissue>
    </source>
</reference>
<evidence type="ECO:0000313" key="3">
    <source>
        <dbReference type="Proteomes" id="UP001417504"/>
    </source>
</evidence>
<evidence type="ECO:0000313" key="2">
    <source>
        <dbReference type="EMBL" id="KAK9144058.1"/>
    </source>
</evidence>
<evidence type="ECO:0008006" key="4">
    <source>
        <dbReference type="Google" id="ProtNLM"/>
    </source>
</evidence>
<dbReference type="SUPFAM" id="SSF54631">
    <property type="entry name" value="CBS-domain pair"/>
    <property type="match status" value="1"/>
</dbReference>
<organism evidence="2 3">
    <name type="scientific">Stephania japonica</name>
    <dbReference type="NCBI Taxonomy" id="461633"/>
    <lineage>
        <taxon>Eukaryota</taxon>
        <taxon>Viridiplantae</taxon>
        <taxon>Streptophyta</taxon>
        <taxon>Embryophyta</taxon>
        <taxon>Tracheophyta</taxon>
        <taxon>Spermatophyta</taxon>
        <taxon>Magnoliopsida</taxon>
        <taxon>Ranunculales</taxon>
        <taxon>Menispermaceae</taxon>
        <taxon>Menispermoideae</taxon>
        <taxon>Cissampelideae</taxon>
        <taxon>Stephania</taxon>
    </lineage>
</organism>
<comment type="caution">
    <text evidence="2">The sequence shown here is derived from an EMBL/GenBank/DDBJ whole genome shotgun (WGS) entry which is preliminary data.</text>
</comment>
<dbReference type="AlphaFoldDB" id="A0AAP0K1E4"/>
<evidence type="ECO:0000256" key="1">
    <source>
        <dbReference type="ARBA" id="ARBA00023122"/>
    </source>
</evidence>
<name>A0AAP0K1E4_9MAGN</name>
<dbReference type="PANTHER" id="PTHR43080">
    <property type="entry name" value="CBS DOMAIN-CONTAINING PROTEIN CBSX3, MITOCHONDRIAL"/>
    <property type="match status" value="1"/>
</dbReference>
<protein>
    <recommendedName>
        <fullName evidence="4">CBS domain-containing protein</fullName>
    </recommendedName>
</protein>
<dbReference type="EMBL" id="JBBNAE010000002">
    <property type="protein sequence ID" value="KAK9144058.1"/>
    <property type="molecule type" value="Genomic_DNA"/>
</dbReference>
<dbReference type="PANTHER" id="PTHR43080:SF2">
    <property type="entry name" value="CBS DOMAIN-CONTAINING PROTEIN"/>
    <property type="match status" value="1"/>
</dbReference>
<sequence length="77" mass="9448">MLNYELVENRIRHILVINDKKMIGMVSIGDVVRTVVSEYREEPNRLNAYMQRYFIFFQDTKGLLDKYECLHTRWFRM</sequence>
<dbReference type="InterPro" id="IPR046342">
    <property type="entry name" value="CBS_dom_sf"/>
</dbReference>
<accession>A0AAP0K1E4</accession>
<dbReference type="Gene3D" id="3.10.580.10">
    <property type="entry name" value="CBS-domain"/>
    <property type="match status" value="1"/>
</dbReference>
<keyword evidence="3" id="KW-1185">Reference proteome</keyword>
<keyword evidence="1" id="KW-0129">CBS domain</keyword>